<gene>
    <name evidence="2" type="ORF">BO99DRAFT_197374</name>
</gene>
<dbReference type="AlphaFoldDB" id="A0A2V5H897"/>
<keyword evidence="1" id="KW-0472">Membrane</keyword>
<feature type="transmembrane region" description="Helical" evidence="1">
    <location>
        <begin position="28"/>
        <end position="48"/>
    </location>
</feature>
<evidence type="ECO:0000313" key="3">
    <source>
        <dbReference type="Proteomes" id="UP000249829"/>
    </source>
</evidence>
<reference evidence="2 3" key="1">
    <citation type="submission" date="2018-02" db="EMBL/GenBank/DDBJ databases">
        <title>The genomes of Aspergillus section Nigri reveals drivers in fungal speciation.</title>
        <authorList>
            <consortium name="DOE Joint Genome Institute"/>
            <person name="Vesth T.C."/>
            <person name="Nybo J."/>
            <person name="Theobald S."/>
            <person name="Brandl J."/>
            <person name="Frisvad J.C."/>
            <person name="Nielsen K.F."/>
            <person name="Lyhne E.K."/>
            <person name="Kogle M.E."/>
            <person name="Kuo A."/>
            <person name="Riley R."/>
            <person name="Clum A."/>
            <person name="Nolan M."/>
            <person name="Lipzen A."/>
            <person name="Salamov A."/>
            <person name="Henrissat B."/>
            <person name="Wiebenga A."/>
            <person name="De vries R.P."/>
            <person name="Grigoriev I.V."/>
            <person name="Mortensen U.H."/>
            <person name="Andersen M.R."/>
            <person name="Baker S.E."/>
        </authorList>
    </citation>
    <scope>NUCLEOTIDE SEQUENCE [LARGE SCALE GENOMIC DNA]</scope>
    <source>
        <strain evidence="2 3">CBS 115571</strain>
    </source>
</reference>
<protein>
    <submittedName>
        <fullName evidence="2">Uncharacterized protein</fullName>
    </submittedName>
</protein>
<keyword evidence="3" id="KW-1185">Reference proteome</keyword>
<keyword evidence="1" id="KW-0812">Transmembrane</keyword>
<organism evidence="2 3">
    <name type="scientific">Aspergillus violaceofuscus (strain CBS 115571)</name>
    <dbReference type="NCBI Taxonomy" id="1450538"/>
    <lineage>
        <taxon>Eukaryota</taxon>
        <taxon>Fungi</taxon>
        <taxon>Dikarya</taxon>
        <taxon>Ascomycota</taxon>
        <taxon>Pezizomycotina</taxon>
        <taxon>Eurotiomycetes</taxon>
        <taxon>Eurotiomycetidae</taxon>
        <taxon>Eurotiales</taxon>
        <taxon>Aspergillaceae</taxon>
        <taxon>Aspergillus</taxon>
    </lineage>
</organism>
<feature type="transmembrane region" description="Helical" evidence="1">
    <location>
        <begin position="60"/>
        <end position="82"/>
    </location>
</feature>
<dbReference type="EMBL" id="KZ825159">
    <property type="protein sequence ID" value="PYI17183.1"/>
    <property type="molecule type" value="Genomic_DNA"/>
</dbReference>
<dbReference type="Proteomes" id="UP000249829">
    <property type="component" value="Unassembled WGS sequence"/>
</dbReference>
<evidence type="ECO:0000313" key="2">
    <source>
        <dbReference type="EMBL" id="PYI17183.1"/>
    </source>
</evidence>
<proteinExistence type="predicted"/>
<sequence length="93" mass="10509">MQCDCGHPPELNLPSSLLIPFQVDFHSLAAVTRFLVCLALLSLLGHLLQTFNPSDLPLFPLAWVVWFFFFIILLGGLIRAPFPLFRSPRSLFP</sequence>
<evidence type="ECO:0000256" key="1">
    <source>
        <dbReference type="SAM" id="Phobius"/>
    </source>
</evidence>
<accession>A0A2V5H897</accession>
<keyword evidence="1" id="KW-1133">Transmembrane helix</keyword>
<name>A0A2V5H897_ASPV1</name>